<comment type="caution">
    <text evidence="1">The sequence shown here is derived from an EMBL/GenBank/DDBJ whole genome shotgun (WGS) entry which is preliminary data.</text>
</comment>
<evidence type="ECO:0000313" key="2">
    <source>
        <dbReference type="Proteomes" id="UP001056778"/>
    </source>
</evidence>
<name>A0ACB9TFZ9_HOLOL</name>
<organism evidence="1 2">
    <name type="scientific">Holotrichia oblita</name>
    <name type="common">Chafer beetle</name>
    <dbReference type="NCBI Taxonomy" id="644536"/>
    <lineage>
        <taxon>Eukaryota</taxon>
        <taxon>Metazoa</taxon>
        <taxon>Ecdysozoa</taxon>
        <taxon>Arthropoda</taxon>
        <taxon>Hexapoda</taxon>
        <taxon>Insecta</taxon>
        <taxon>Pterygota</taxon>
        <taxon>Neoptera</taxon>
        <taxon>Endopterygota</taxon>
        <taxon>Coleoptera</taxon>
        <taxon>Polyphaga</taxon>
        <taxon>Scarabaeiformia</taxon>
        <taxon>Scarabaeidae</taxon>
        <taxon>Melolonthinae</taxon>
        <taxon>Holotrichia</taxon>
    </lineage>
</organism>
<sequence length="1094" mass="123712">MSKDIRSFFSVVSKKPNQNVVVSTKKRTIVLDSSDDEVVAASPAEVKKRVISKTKKRKIIDSDSDDENKRLKANKGNITDGKNNLKKVNAVDVFGSTPVKQAKVEKKEHYTEKDVKTNLDNDMLLDNINVLDKTIEEALNNANDSMSSNKTTKATPSRKRKSKDEEEEDTGIDKDLERYEKRRHSTLLYQKYLNRSGPAHHGSKEYPKGKPDCLNGLCFLRTGVLDSLEGEEFEELVKSHGGRTVHAVSKKVNYIVEGVEPGPAKLEKARQYAIPSISEDEFLDLILIKSGMPAKYSKGGRFSDDNTEDAPPPPVTKASSSKKKPEKVSPEPKKNTEKIAASPKKSAEKKHETAAKKPDLEKLSNSKQEGSSTDIPEITIKKESFYDKEIIKNDNQENKCISKNTVTSTIQKNLSWADKYKPTDIKGIIGQQGDKSSMRKLLHWLSKWYTNHSGSQKPKLVKPSPWNKSDDGGYFKCALLSGPPGIGKTTTATLVAKELGFDIVEFNASDTRSKRLLHEEVSQLLSTNSLAGFVKDGSAPTKKHVLLMDEVDGMAGNEDRGGMQELILLIKNTNVPIICMCNDRNHTKVRSLANYCFDLRFSRPRLEQIRGAMMSVCFKENLKIKPDALSQIISGTGLDVRQTLNHLSMWTVNNIALSVEEAEKEAKLAKKDTILGPWEVIRKVFSKDEHEHMTVGDKFRLFFYDYSIGPLFVQENYLQVHPDCPKPLILQRAAQTADCISKSDIVDKKMRSSNNWSLLEVQAIHSELQAHMRISTSGSRKSVNLDYIYHLRNAIIKPLANDGVGGIEKAMEVMHSYNLLREDLDSIMEVSHWSRQKDPMAMVDSKVKAAFTRAYNKDNAKLPYSVSSAAIRKKLILLQTITRGGLLVELMKRAAQNKQYAEIDHAIKSKIEPFLYNKGQGMYIPISQLVLLRNKDRPRHKWLPQLKVMENPEDFEIDDENINVSEEEYQRNPHLYRFVCWRIKERGAVGEALLHLCLLNATSIHADIAKRLLRFYPKLINDIYMSDEYYGENVLHIAIVNEDPSMVRFLLDAGVNIQERCFGNFMCPEDQKSSRSDSLDHEWVNVYPITNYDG</sequence>
<gene>
    <name evidence="1" type="ORF">MML48_3g00012966</name>
</gene>
<keyword evidence="2" id="KW-1185">Reference proteome</keyword>
<reference evidence="1" key="1">
    <citation type="submission" date="2022-04" db="EMBL/GenBank/DDBJ databases">
        <title>Chromosome-scale genome assembly of Holotrichia oblita Faldermann.</title>
        <authorList>
            <person name="Rongchong L."/>
        </authorList>
    </citation>
    <scope>NUCLEOTIDE SEQUENCE</scope>
    <source>
        <strain evidence="1">81SQS9</strain>
    </source>
</reference>
<accession>A0ACB9TFZ9</accession>
<dbReference type="EMBL" id="CM043017">
    <property type="protein sequence ID" value="KAI4465725.1"/>
    <property type="molecule type" value="Genomic_DNA"/>
</dbReference>
<proteinExistence type="predicted"/>
<dbReference type="Proteomes" id="UP001056778">
    <property type="component" value="Chromosome 3"/>
</dbReference>
<protein>
    <submittedName>
        <fullName evidence="1">Chromosome transmission fidelity factor 18</fullName>
    </submittedName>
</protein>
<evidence type="ECO:0000313" key="1">
    <source>
        <dbReference type="EMBL" id="KAI4465725.1"/>
    </source>
</evidence>